<reference evidence="1 4" key="2">
    <citation type="submission" date="2017-09" db="EMBL/GenBank/DDBJ databases">
        <title>Extensive intraspecific genome diversity in a model arbuscular mycorrhizal fungus.</title>
        <authorList>
            <person name="Chen E.C."/>
            <person name="Morin E."/>
            <person name="Beaudet D."/>
            <person name="Noel J."/>
            <person name="Ndikumana S."/>
            <person name="Charron P."/>
            <person name="St-Onge C."/>
            <person name="Giorgi J."/>
            <person name="Grigoriev I.V."/>
            <person name="Roux C."/>
            <person name="Martin F.M."/>
            <person name="Corradi N."/>
        </authorList>
    </citation>
    <scope>NUCLEOTIDE SEQUENCE [LARGE SCALE GENOMIC DNA]</scope>
    <source>
        <strain evidence="1 4">A5</strain>
    </source>
</reference>
<dbReference type="EMBL" id="LLXH01001391">
    <property type="protein sequence ID" value="PKC59159.1"/>
    <property type="molecule type" value="Genomic_DNA"/>
</dbReference>
<name>A0A2N0R777_9GLOM</name>
<evidence type="ECO:0000313" key="2">
    <source>
        <dbReference type="EMBL" id="PKC59159.1"/>
    </source>
</evidence>
<dbReference type="AlphaFoldDB" id="A0A2N0R777"/>
<evidence type="ECO:0000313" key="1">
    <source>
        <dbReference type="EMBL" id="PKB99285.1"/>
    </source>
</evidence>
<dbReference type="VEuPathDB" id="FungiDB:RhiirA1_427161"/>
<dbReference type="EMBL" id="LLXJ01002258">
    <property type="protein sequence ID" value="PKB99285.1"/>
    <property type="molecule type" value="Genomic_DNA"/>
</dbReference>
<evidence type="ECO:0000313" key="3">
    <source>
        <dbReference type="Proteomes" id="UP000232688"/>
    </source>
</evidence>
<dbReference type="Proteomes" id="UP000232688">
    <property type="component" value="Unassembled WGS sequence"/>
</dbReference>
<evidence type="ECO:0000313" key="4">
    <source>
        <dbReference type="Proteomes" id="UP000232722"/>
    </source>
</evidence>
<sequence>MYLAFGVKDDANVGAAFIDALQITTCKVKQLSAGVNKEMIRGSVGYEHMMILKKTLQLRLKKLKKSNNILDFYSRNFIFTFR</sequence>
<dbReference type="Proteomes" id="UP000232722">
    <property type="component" value="Unassembled WGS sequence"/>
</dbReference>
<reference evidence="1 4" key="1">
    <citation type="submission" date="2016-04" db="EMBL/GenBank/DDBJ databases">
        <title>Genome analyses suggest a sexual origin of heterokaryosis in a supposedly ancient asexual fungus.</title>
        <authorList>
            <person name="Ropars J."/>
            <person name="Sedzielewska K."/>
            <person name="Noel J."/>
            <person name="Charron P."/>
            <person name="Farinelli L."/>
            <person name="Marton T."/>
            <person name="Kruger M."/>
            <person name="Pelin A."/>
            <person name="Brachmann A."/>
            <person name="Corradi N."/>
        </authorList>
    </citation>
    <scope>NUCLEOTIDE SEQUENCE [LARGE SCALE GENOMIC DNA]</scope>
    <source>
        <strain evidence="1 4">A5</strain>
    </source>
</reference>
<proteinExistence type="predicted"/>
<reference evidence="2 3" key="4">
    <citation type="submission" date="2017-10" db="EMBL/GenBank/DDBJ databases">
        <title>Genome analyses suggest a sexual origin of heterokaryosis in a supposedly ancient asexual fungus.</title>
        <authorList>
            <person name="Corradi N."/>
            <person name="Sedzielewska K."/>
            <person name="Noel J."/>
            <person name="Charron P."/>
            <person name="Farinelli L."/>
            <person name="Marton T."/>
            <person name="Kruger M."/>
            <person name="Pelin A."/>
            <person name="Brachmann A."/>
            <person name="Corradi N."/>
        </authorList>
    </citation>
    <scope>NUCLEOTIDE SEQUENCE [LARGE SCALE GENOMIC DNA]</scope>
    <source>
        <strain evidence="2 3">A1</strain>
    </source>
</reference>
<gene>
    <name evidence="2" type="ORF">RhiirA1_427161</name>
    <name evidence="1" type="ORF">RhiirA5_366511</name>
</gene>
<reference evidence="2 3" key="3">
    <citation type="submission" date="2017-10" db="EMBL/GenBank/DDBJ databases">
        <title>Extensive intraspecific genome diversity in a model arbuscular mycorrhizal fungus.</title>
        <authorList>
            <person name="Chen E.C.H."/>
            <person name="Morin E."/>
            <person name="Baudet D."/>
            <person name="Noel J."/>
            <person name="Ndikumana S."/>
            <person name="Charron P."/>
            <person name="St-Onge C."/>
            <person name="Giorgi J."/>
            <person name="Grigoriev I.V."/>
            <person name="Roux C."/>
            <person name="Martin F.M."/>
            <person name="Corradi N."/>
        </authorList>
    </citation>
    <scope>NUCLEOTIDE SEQUENCE [LARGE SCALE GENOMIC DNA]</scope>
    <source>
        <strain evidence="2 3">A1</strain>
    </source>
</reference>
<comment type="caution">
    <text evidence="2">The sequence shown here is derived from an EMBL/GenBank/DDBJ whole genome shotgun (WGS) entry which is preliminary data.</text>
</comment>
<protein>
    <submittedName>
        <fullName evidence="2">Uncharacterized protein</fullName>
    </submittedName>
</protein>
<organism evidence="2 3">
    <name type="scientific">Rhizophagus irregularis</name>
    <dbReference type="NCBI Taxonomy" id="588596"/>
    <lineage>
        <taxon>Eukaryota</taxon>
        <taxon>Fungi</taxon>
        <taxon>Fungi incertae sedis</taxon>
        <taxon>Mucoromycota</taxon>
        <taxon>Glomeromycotina</taxon>
        <taxon>Glomeromycetes</taxon>
        <taxon>Glomerales</taxon>
        <taxon>Glomeraceae</taxon>
        <taxon>Rhizophagus</taxon>
    </lineage>
</organism>
<accession>A0A2N0R777</accession>